<dbReference type="Proteomes" id="UP001054945">
    <property type="component" value="Unassembled WGS sequence"/>
</dbReference>
<name>A0AAV4WEY3_CAEEX</name>
<comment type="caution">
    <text evidence="1">The sequence shown here is derived from an EMBL/GenBank/DDBJ whole genome shotgun (WGS) entry which is preliminary data.</text>
</comment>
<dbReference type="AlphaFoldDB" id="A0AAV4WEY3"/>
<evidence type="ECO:0000313" key="1">
    <source>
        <dbReference type="EMBL" id="GIY81292.1"/>
    </source>
</evidence>
<proteinExistence type="predicted"/>
<evidence type="ECO:0000313" key="2">
    <source>
        <dbReference type="Proteomes" id="UP001054945"/>
    </source>
</evidence>
<dbReference type="EMBL" id="BPLR01016102">
    <property type="protein sequence ID" value="GIY81292.1"/>
    <property type="molecule type" value="Genomic_DNA"/>
</dbReference>
<sequence length="160" mass="18385">MGFGDSFSFRVASEECRRRRIWIFWCLSKFVCVGFFCRKKILKAEEKNKVMSQPLNVDKGKSFACNSSLLCSISSDRKCGLYQHPQYEGKNGFIHIENGIRKTIIGDVVDCPCVIWKIVGRLTPDNLIVDVRMLLLAVRNQRVFSFQKAETAKDTAEFLF</sequence>
<protein>
    <submittedName>
        <fullName evidence="1">Uncharacterized protein</fullName>
    </submittedName>
</protein>
<accession>A0AAV4WEY3</accession>
<reference evidence="1 2" key="1">
    <citation type="submission" date="2021-06" db="EMBL/GenBank/DDBJ databases">
        <title>Caerostris extrusa draft genome.</title>
        <authorList>
            <person name="Kono N."/>
            <person name="Arakawa K."/>
        </authorList>
    </citation>
    <scope>NUCLEOTIDE SEQUENCE [LARGE SCALE GENOMIC DNA]</scope>
</reference>
<gene>
    <name evidence="1" type="ORF">CEXT_267171</name>
</gene>
<organism evidence="1 2">
    <name type="scientific">Caerostris extrusa</name>
    <name type="common">Bark spider</name>
    <name type="synonym">Caerostris bankana</name>
    <dbReference type="NCBI Taxonomy" id="172846"/>
    <lineage>
        <taxon>Eukaryota</taxon>
        <taxon>Metazoa</taxon>
        <taxon>Ecdysozoa</taxon>
        <taxon>Arthropoda</taxon>
        <taxon>Chelicerata</taxon>
        <taxon>Arachnida</taxon>
        <taxon>Araneae</taxon>
        <taxon>Araneomorphae</taxon>
        <taxon>Entelegynae</taxon>
        <taxon>Araneoidea</taxon>
        <taxon>Araneidae</taxon>
        <taxon>Caerostris</taxon>
    </lineage>
</organism>
<keyword evidence="2" id="KW-1185">Reference proteome</keyword>